<evidence type="ECO:0000256" key="3">
    <source>
        <dbReference type="ARBA" id="ARBA00022475"/>
    </source>
</evidence>
<evidence type="ECO:0000256" key="2">
    <source>
        <dbReference type="ARBA" id="ARBA00008017"/>
    </source>
</evidence>
<dbReference type="PANTHER" id="PTHR30221">
    <property type="entry name" value="SMALL-CONDUCTANCE MECHANOSENSITIVE CHANNEL"/>
    <property type="match status" value="1"/>
</dbReference>
<dbReference type="Gene3D" id="2.30.30.60">
    <property type="match status" value="1"/>
</dbReference>
<keyword evidence="4 7" id="KW-0812">Transmembrane</keyword>
<keyword evidence="6 7" id="KW-0472">Membrane</keyword>
<evidence type="ECO:0000256" key="4">
    <source>
        <dbReference type="ARBA" id="ARBA00022692"/>
    </source>
</evidence>
<keyword evidence="3" id="KW-1003">Cell membrane</keyword>
<dbReference type="SUPFAM" id="SSF82689">
    <property type="entry name" value="Mechanosensitive channel protein MscS (YggB), C-terminal domain"/>
    <property type="match status" value="1"/>
</dbReference>
<dbReference type="Gene3D" id="3.30.70.100">
    <property type="match status" value="1"/>
</dbReference>
<feature type="domain" description="Mechanosensitive ion channel MscS C-terminal" evidence="9">
    <location>
        <begin position="177"/>
        <end position="259"/>
    </location>
</feature>
<accession>A0A0B4XP31</accession>
<dbReference type="SUPFAM" id="SSF50182">
    <property type="entry name" value="Sm-like ribonucleoproteins"/>
    <property type="match status" value="1"/>
</dbReference>
<feature type="transmembrane region" description="Helical" evidence="7">
    <location>
        <begin position="16"/>
        <end position="37"/>
    </location>
</feature>
<dbReference type="STRING" id="391936.S7S_09145"/>
<dbReference type="OrthoDB" id="9809206at2"/>
<dbReference type="PANTHER" id="PTHR30221:SF1">
    <property type="entry name" value="SMALL-CONDUCTANCE MECHANOSENSITIVE CHANNEL"/>
    <property type="match status" value="1"/>
</dbReference>
<dbReference type="GO" id="GO:0008381">
    <property type="term" value="F:mechanosensitive monoatomic ion channel activity"/>
    <property type="evidence" value="ECO:0007669"/>
    <property type="project" value="InterPro"/>
</dbReference>
<dbReference type="Gene3D" id="1.10.287.1260">
    <property type="match status" value="1"/>
</dbReference>
<keyword evidence="5 7" id="KW-1133">Transmembrane helix</keyword>
<dbReference type="EMBL" id="CP004387">
    <property type="protein sequence ID" value="AJD48243.1"/>
    <property type="molecule type" value="Genomic_DNA"/>
</dbReference>
<feature type="transmembrane region" description="Helical" evidence="7">
    <location>
        <begin position="83"/>
        <end position="102"/>
    </location>
</feature>
<keyword evidence="7" id="KW-0407">Ion channel</keyword>
<dbReference type="RefSeq" id="WP_008737735.1">
    <property type="nucleotide sequence ID" value="NZ_CP004387.1"/>
</dbReference>
<dbReference type="InterPro" id="IPR049142">
    <property type="entry name" value="MS_channel_1st"/>
</dbReference>
<dbReference type="HOGENOM" id="CLU_037945_1_1_6"/>
<comment type="similarity">
    <text evidence="2 7">Belongs to the MscS (TC 1.A.23) family.</text>
</comment>
<dbReference type="InterPro" id="IPR006685">
    <property type="entry name" value="MscS_channel_2nd"/>
</dbReference>
<evidence type="ECO:0000256" key="7">
    <source>
        <dbReference type="RuleBase" id="RU369025"/>
    </source>
</evidence>
<feature type="transmembrane region" description="Helical" evidence="7">
    <location>
        <begin position="57"/>
        <end position="77"/>
    </location>
</feature>
<dbReference type="Proteomes" id="UP000006764">
    <property type="component" value="Chromosome"/>
</dbReference>
<comment type="caution">
    <text evidence="7">Lacks conserved residue(s) required for the propagation of feature annotation.</text>
</comment>
<dbReference type="InterPro" id="IPR023408">
    <property type="entry name" value="MscS_beta-dom_sf"/>
</dbReference>
<dbReference type="Pfam" id="PF21088">
    <property type="entry name" value="MS_channel_1st"/>
    <property type="match status" value="1"/>
</dbReference>
<dbReference type="InterPro" id="IPR045275">
    <property type="entry name" value="MscS_archaea/bacteria_type"/>
</dbReference>
<keyword evidence="7" id="KW-0997">Cell inner membrane</keyword>
<dbReference type="Pfam" id="PF21082">
    <property type="entry name" value="MS_channel_3rd"/>
    <property type="match status" value="1"/>
</dbReference>
<feature type="domain" description="Mechanosensitive ion channel transmembrane helices 2/3" evidence="10">
    <location>
        <begin position="63"/>
        <end position="103"/>
    </location>
</feature>
<dbReference type="Pfam" id="PF00924">
    <property type="entry name" value="MS_channel_2nd"/>
    <property type="match status" value="1"/>
</dbReference>
<evidence type="ECO:0000256" key="6">
    <source>
        <dbReference type="ARBA" id="ARBA00023136"/>
    </source>
</evidence>
<comment type="subcellular location">
    <subcellularLocation>
        <location evidence="7">Cell inner membrane</location>
        <topology evidence="7">Multi-pass membrane protein</topology>
    </subcellularLocation>
    <subcellularLocation>
        <location evidence="1">Cell membrane</location>
        <topology evidence="1">Multi-pass membrane protein</topology>
    </subcellularLocation>
</comment>
<reference evidence="11 12" key="1">
    <citation type="journal article" date="2012" name="J. Bacteriol.">
        <title>Genome sequence of an alkane-degrading bacterium, Alcanivorax pacificus type strain W11-5, isolated from deep sea sediment.</title>
        <authorList>
            <person name="Lai Q."/>
            <person name="Shao Z."/>
        </authorList>
    </citation>
    <scope>NUCLEOTIDE SEQUENCE [LARGE SCALE GENOMIC DNA]</scope>
    <source>
        <strain evidence="11 12">W11-5</strain>
    </source>
</reference>
<evidence type="ECO:0000313" key="12">
    <source>
        <dbReference type="Proteomes" id="UP000006764"/>
    </source>
</evidence>
<sequence length="273" mass="30109">MEDITALVTEFVERYAALYAYNLVMAIIILVVGLWLVKRIAAVLENAFKRKLDVTVASFLARILHVALIVFVLIAALDRLGVQTTSLIAIFGAAGLAVGLALKDSLGNFAAGVMLLVFRPFRVGDYVEAGGTAGTVQEIRIFATLMNTPDNKVITVPNGAVMSSNITNYSTMPTRRVDMVFGVSYEADLRQVKEVIHAVLGKDERVLKEPAPTVAVSELADSSVNLIVRPWVKTPDYWGVYWDTMEAMKIRFDEEGISIPFPQMDIHFDKPEK</sequence>
<dbReference type="InterPro" id="IPR011066">
    <property type="entry name" value="MscS_channel_C_sf"/>
</dbReference>
<keyword evidence="7" id="KW-0813">Transport</keyword>
<gene>
    <name evidence="11" type="ORF">S7S_09145</name>
</gene>
<feature type="domain" description="Mechanosensitive ion channel MscS" evidence="8">
    <location>
        <begin position="104"/>
        <end position="170"/>
    </location>
</feature>
<evidence type="ECO:0000259" key="9">
    <source>
        <dbReference type="Pfam" id="PF21082"/>
    </source>
</evidence>
<dbReference type="InterPro" id="IPR049278">
    <property type="entry name" value="MS_channel_C"/>
</dbReference>
<evidence type="ECO:0000259" key="10">
    <source>
        <dbReference type="Pfam" id="PF21088"/>
    </source>
</evidence>
<dbReference type="KEGG" id="apac:S7S_09145"/>
<evidence type="ECO:0000256" key="1">
    <source>
        <dbReference type="ARBA" id="ARBA00004651"/>
    </source>
</evidence>
<protein>
    <recommendedName>
        <fullName evidence="7">Small-conductance mechanosensitive channel</fullName>
    </recommendedName>
</protein>
<dbReference type="InterPro" id="IPR011014">
    <property type="entry name" value="MscS_channel_TM-2"/>
</dbReference>
<keyword evidence="12" id="KW-1185">Reference proteome</keyword>
<evidence type="ECO:0000259" key="8">
    <source>
        <dbReference type="Pfam" id="PF00924"/>
    </source>
</evidence>
<evidence type="ECO:0000313" key="11">
    <source>
        <dbReference type="EMBL" id="AJD48243.1"/>
    </source>
</evidence>
<evidence type="ECO:0000256" key="5">
    <source>
        <dbReference type="ARBA" id="ARBA00022989"/>
    </source>
</evidence>
<dbReference type="SUPFAM" id="SSF82861">
    <property type="entry name" value="Mechanosensitive channel protein MscS (YggB), transmembrane region"/>
    <property type="match status" value="1"/>
</dbReference>
<comment type="function">
    <text evidence="7">Mechanosensitive channel that participates in the regulation of osmotic pressure changes within the cell, opening in response to stretch forces in the membrane lipid bilayer, without the need for other proteins. Contributes to normal resistance to hypoosmotic shock. Forms an ion channel of 1.0 nanosiemens conductance with a slight preference for anions.</text>
</comment>
<name>A0A0B4XP31_9GAMM</name>
<keyword evidence="7" id="KW-0406">Ion transport</keyword>
<comment type="subunit">
    <text evidence="7">Homoheptamer.</text>
</comment>
<proteinExistence type="inferred from homology"/>
<dbReference type="AlphaFoldDB" id="A0A0B4XP31"/>
<organism evidence="11 12">
    <name type="scientific">Isoalcanivorax pacificus W11-5</name>
    <dbReference type="NCBI Taxonomy" id="391936"/>
    <lineage>
        <taxon>Bacteria</taxon>
        <taxon>Pseudomonadati</taxon>
        <taxon>Pseudomonadota</taxon>
        <taxon>Gammaproteobacteria</taxon>
        <taxon>Oceanospirillales</taxon>
        <taxon>Alcanivoracaceae</taxon>
        <taxon>Isoalcanivorax</taxon>
    </lineage>
</organism>
<dbReference type="GO" id="GO:0005886">
    <property type="term" value="C:plasma membrane"/>
    <property type="evidence" value="ECO:0007669"/>
    <property type="project" value="UniProtKB-SubCell"/>
</dbReference>
<dbReference type="InterPro" id="IPR010920">
    <property type="entry name" value="LSM_dom_sf"/>
</dbReference>